<dbReference type="Gene3D" id="3.30.1120.10">
    <property type="match status" value="1"/>
</dbReference>
<proteinExistence type="inferred from homology"/>
<dbReference type="Proteomes" id="UP000037267">
    <property type="component" value="Unassembled WGS sequence"/>
</dbReference>
<accession>A0A0L0WDQ9</accession>
<dbReference type="OrthoDB" id="279611at2"/>
<protein>
    <submittedName>
        <fullName evidence="3">Arylsulfatase</fullName>
    </submittedName>
</protein>
<dbReference type="AlphaFoldDB" id="A0A0L0WDQ9"/>
<dbReference type="CDD" id="cd16025">
    <property type="entry name" value="PAS_like"/>
    <property type="match status" value="1"/>
</dbReference>
<dbReference type="PANTHER" id="PTHR42693:SF43">
    <property type="entry name" value="BLL2667 PROTEIN"/>
    <property type="match status" value="1"/>
</dbReference>
<reference evidence="4" key="1">
    <citation type="submission" date="2015-07" db="EMBL/GenBank/DDBJ databases">
        <title>Draft genome sequence of the purine-degrading Gottschalkia purinilyticum DSM 1384 (formerly Clostridium purinilyticum).</title>
        <authorList>
            <person name="Poehlein A."/>
            <person name="Schiel-Bengelsdorf B."/>
            <person name="Bengelsdorf F.R."/>
            <person name="Daniel R."/>
            <person name="Duerre P."/>
        </authorList>
    </citation>
    <scope>NUCLEOTIDE SEQUENCE [LARGE SCALE GENOMIC DNA]</scope>
    <source>
        <strain evidence="4">DSM 1384</strain>
    </source>
</reference>
<dbReference type="InterPro" id="IPR017850">
    <property type="entry name" value="Alkaline_phosphatase_core_sf"/>
</dbReference>
<dbReference type="EMBL" id="LGSS01000002">
    <property type="protein sequence ID" value="KNF09550.1"/>
    <property type="molecule type" value="Genomic_DNA"/>
</dbReference>
<dbReference type="Pfam" id="PF00884">
    <property type="entry name" value="Sulfatase"/>
    <property type="match status" value="1"/>
</dbReference>
<organism evidence="3 4">
    <name type="scientific">Gottschalkia purinilytica</name>
    <name type="common">Clostridium purinilyticum</name>
    <dbReference type="NCBI Taxonomy" id="1503"/>
    <lineage>
        <taxon>Bacteria</taxon>
        <taxon>Bacillati</taxon>
        <taxon>Bacillota</taxon>
        <taxon>Tissierellia</taxon>
        <taxon>Tissierellales</taxon>
        <taxon>Gottschalkiaceae</taxon>
        <taxon>Gottschalkia</taxon>
    </lineage>
</organism>
<dbReference type="RefSeq" id="WP_050353953.1">
    <property type="nucleotide sequence ID" value="NZ_LGSS01000002.1"/>
</dbReference>
<dbReference type="SUPFAM" id="SSF53649">
    <property type="entry name" value="Alkaline phosphatase-like"/>
    <property type="match status" value="1"/>
</dbReference>
<sequence>MSLNSSENFKGKINTTISKSIPYWPKEKYKEKGTNVVYIVLDDMGFSHLGCFGSNISTPNIDSLAENGLIYNNFHTTALCSPTRSCLLSGANHHAVGMSVVSEIDTGFPNARGRVDKRYGLLSEILKENGYSTFALGKWHLTPGKQQTGDGDFEHWPLRRGFDRFYGFLPGMTNQWNPDLVEDNHRIRQPKKAEDGYHLTEDITDKAIKYIANQKSNSPNKPFFLYLAYGAMHSPHHAPKKFIDRYKGKFDEGWDVIRERWFNNQKKIGIIPKSTKLTDRNELVSPWDSLTEDKKKYYARHMEVYAGFLEHTDYHIGRVISYLKEIDEFENTIIVFLSDNGASAEGGEHGQFNVYKSYLGHIDEDILQEDLDRIDDLGSPKAFNCYPAGWGHAGNTPFKWYKSFVHAGGVKDPLIIHYPSGISDKGGIRNQYHHVTDVTPTVLDVLGIEKPISINGVYQLPMHGVSLKYTFDNEDAKTKKDVQYYEMFGNRAIYSKGWKAVARHIEGENIEDDVWELYNVEEDYSEYNNLAKIYPKKLRELINLWWVEAGKYDVLPILDISRRKRKEKNEKILDQRFEFLQGTDPISSIKAPNVNDKSHKIKAYLNRLSEDEEGVLVSFGGRFGGYSLYIKDNLLKYHFNFFGYKRYEIVSDIEVPIGKIEVEYDFRKTGENIGIGRLLINSEVVGEEIIENINGIVGMELFSIGSNEMTPVTEEYEVPFKYTGDYLKVAVEIKGTKDASDSEIDLALATE</sequence>
<evidence type="ECO:0000313" key="4">
    <source>
        <dbReference type="Proteomes" id="UP000037267"/>
    </source>
</evidence>
<name>A0A0L0WDQ9_GOTPU</name>
<gene>
    <name evidence="3" type="primary">atsA</name>
    <name evidence="3" type="ORF">CLPU_2c00010</name>
</gene>
<evidence type="ECO:0000313" key="3">
    <source>
        <dbReference type="EMBL" id="KNF09550.1"/>
    </source>
</evidence>
<dbReference type="PANTHER" id="PTHR42693">
    <property type="entry name" value="ARYLSULFATASE FAMILY MEMBER"/>
    <property type="match status" value="1"/>
</dbReference>
<comment type="similarity">
    <text evidence="1">Belongs to the sulfatase family.</text>
</comment>
<dbReference type="InterPro" id="IPR050738">
    <property type="entry name" value="Sulfatase"/>
</dbReference>
<dbReference type="InterPro" id="IPR000917">
    <property type="entry name" value="Sulfatase_N"/>
</dbReference>
<keyword evidence="4" id="KW-1185">Reference proteome</keyword>
<comment type="caution">
    <text evidence="3">The sequence shown here is derived from an EMBL/GenBank/DDBJ whole genome shotgun (WGS) entry which is preliminary data.</text>
</comment>
<dbReference type="STRING" id="1503.CLPU_2c00010"/>
<dbReference type="Gene3D" id="3.40.720.10">
    <property type="entry name" value="Alkaline Phosphatase, subunit A"/>
    <property type="match status" value="1"/>
</dbReference>
<evidence type="ECO:0000256" key="1">
    <source>
        <dbReference type="ARBA" id="ARBA00008779"/>
    </source>
</evidence>
<dbReference type="PATRIC" id="fig|1503.3.peg.1498"/>
<feature type="domain" description="Sulfatase N-terminal" evidence="2">
    <location>
        <begin position="35"/>
        <end position="448"/>
    </location>
</feature>
<evidence type="ECO:0000259" key="2">
    <source>
        <dbReference type="Pfam" id="PF00884"/>
    </source>
</evidence>